<evidence type="ECO:0000256" key="1">
    <source>
        <dbReference type="ARBA" id="ARBA00022596"/>
    </source>
</evidence>
<dbReference type="OrthoDB" id="44529at2759"/>
<dbReference type="InParanoid" id="A0A1E7FGQ0"/>
<dbReference type="PANTHER" id="PTHR36566">
    <property type="entry name" value="NICKEL INSERTION PROTEIN-RELATED"/>
    <property type="match status" value="1"/>
</dbReference>
<evidence type="ECO:0000256" key="2">
    <source>
        <dbReference type="SAM" id="MobiDB-lite"/>
    </source>
</evidence>
<feature type="compositionally biased region" description="Basic and acidic residues" evidence="2">
    <location>
        <begin position="134"/>
        <end position="159"/>
    </location>
</feature>
<feature type="compositionally biased region" description="Basic residues" evidence="2">
    <location>
        <begin position="116"/>
        <end position="125"/>
    </location>
</feature>
<feature type="region of interest" description="Disordered" evidence="2">
    <location>
        <begin position="99"/>
        <end position="168"/>
    </location>
</feature>
<accession>A0A1E7FGQ0</accession>
<keyword evidence="1" id="KW-0533">Nickel</keyword>
<dbReference type="PANTHER" id="PTHR36566:SF1">
    <property type="entry name" value="PYRIDINIUM-3,5-BISTHIOCARBOXYLIC ACID MONONUCLEOTIDE NICKEL INSERTION PROTEIN"/>
    <property type="match status" value="1"/>
</dbReference>
<evidence type="ECO:0000313" key="3">
    <source>
        <dbReference type="EMBL" id="OEU17349.1"/>
    </source>
</evidence>
<dbReference type="KEGG" id="fcy:FRACYDRAFT_225224"/>
<keyword evidence="4" id="KW-1185">Reference proteome</keyword>
<reference evidence="3 4" key="1">
    <citation type="submission" date="2016-09" db="EMBL/GenBank/DDBJ databases">
        <title>Extensive genetic diversity and differential bi-allelic expression allows diatom success in the polar Southern Ocean.</title>
        <authorList>
            <consortium name="DOE Joint Genome Institute"/>
            <person name="Mock T."/>
            <person name="Otillar R.P."/>
            <person name="Strauss J."/>
            <person name="Dupont C."/>
            <person name="Frickenhaus S."/>
            <person name="Maumus F."/>
            <person name="Mcmullan M."/>
            <person name="Sanges R."/>
            <person name="Schmutz J."/>
            <person name="Toseland A."/>
            <person name="Valas R."/>
            <person name="Veluchamy A."/>
            <person name="Ward B.J."/>
            <person name="Allen A."/>
            <person name="Barry K."/>
            <person name="Falciatore A."/>
            <person name="Ferrante M."/>
            <person name="Fortunato A.E."/>
            <person name="Gloeckner G."/>
            <person name="Gruber A."/>
            <person name="Hipkin R."/>
            <person name="Janech M."/>
            <person name="Kroth P."/>
            <person name="Leese F."/>
            <person name="Lindquist E."/>
            <person name="Lyon B.R."/>
            <person name="Martin J."/>
            <person name="Mayer C."/>
            <person name="Parker M."/>
            <person name="Quesneville H."/>
            <person name="Raymond J."/>
            <person name="Uhlig C."/>
            <person name="Valentin K.U."/>
            <person name="Worden A.Z."/>
            <person name="Armbrust E.V."/>
            <person name="Bowler C."/>
            <person name="Green B."/>
            <person name="Moulton V."/>
            <person name="Van Oosterhout C."/>
            <person name="Grigoriev I."/>
        </authorList>
    </citation>
    <scope>NUCLEOTIDE SEQUENCE [LARGE SCALE GENOMIC DNA]</scope>
    <source>
        <strain evidence="3 4">CCMP1102</strain>
    </source>
</reference>
<gene>
    <name evidence="3" type="ORF">FRACYDRAFT_225224</name>
</gene>
<name>A0A1E7FGQ0_9STRA</name>
<dbReference type="Proteomes" id="UP000095751">
    <property type="component" value="Unassembled WGS sequence"/>
</dbReference>
<dbReference type="InterPro" id="IPR002822">
    <property type="entry name" value="Ni_insertion"/>
</dbReference>
<sequence>MSSSQSAGDDSDIVQPTTKQTTYHGHFDCFSGAAGDMLLSSCLDASENSTELAKHVSECISRGMPELAGEFEIQTKRVWRGGMGSIAGLHVTVLSKYNNEPAPVPKRKADNDDNHHQHHHQHHSHQHDNQYSSHQHDVGDHDHSHDHAHDHNSPSHDHSSSTTTKGPLRNLREIKRLIEHSSDEYIDPWVKTIAILTFTELAHAEATTHGAESIESVHFHEVGAIDSIVDTVGTLIALHYLNVTSFSCSRLPFGEGTVWTDHGILPVPAPATLRLLVGMPTCPGPLGVVTGELVTPTGAALLRALTLKYPRGIDAKETSTTTPTKHNYKGRPPNFTIRKIGIGAGTKDFEMHPNILRLLLGDDIVT</sequence>
<dbReference type="AlphaFoldDB" id="A0A1E7FGQ0"/>
<protein>
    <submittedName>
        <fullName evidence="3">DUF111-domain-containing protein</fullName>
    </submittedName>
</protein>
<dbReference type="EMBL" id="KV784357">
    <property type="protein sequence ID" value="OEU17349.1"/>
    <property type="molecule type" value="Genomic_DNA"/>
</dbReference>
<organism evidence="3 4">
    <name type="scientific">Fragilariopsis cylindrus CCMP1102</name>
    <dbReference type="NCBI Taxonomy" id="635003"/>
    <lineage>
        <taxon>Eukaryota</taxon>
        <taxon>Sar</taxon>
        <taxon>Stramenopiles</taxon>
        <taxon>Ochrophyta</taxon>
        <taxon>Bacillariophyta</taxon>
        <taxon>Bacillariophyceae</taxon>
        <taxon>Bacillariophycidae</taxon>
        <taxon>Bacillariales</taxon>
        <taxon>Bacillariaceae</taxon>
        <taxon>Fragilariopsis</taxon>
    </lineage>
</organism>
<proteinExistence type="predicted"/>
<dbReference type="Pfam" id="PF01969">
    <property type="entry name" value="Ni_insertion"/>
    <property type="match status" value="1"/>
</dbReference>
<evidence type="ECO:0000313" key="4">
    <source>
        <dbReference type="Proteomes" id="UP000095751"/>
    </source>
</evidence>